<feature type="domain" description="HTH tetR-type" evidence="5">
    <location>
        <begin position="4"/>
        <end position="65"/>
    </location>
</feature>
<accession>A0ABY5PBC5</accession>
<dbReference type="InterPro" id="IPR036271">
    <property type="entry name" value="Tet_transcr_reg_TetR-rel_C_sf"/>
</dbReference>
<dbReference type="PANTHER" id="PTHR30055">
    <property type="entry name" value="HTH-TYPE TRANSCRIPTIONAL REGULATOR RUTR"/>
    <property type="match status" value="1"/>
</dbReference>
<dbReference type="RefSeq" id="WP_353862311.1">
    <property type="nucleotide sequence ID" value="NZ_CP088295.1"/>
</dbReference>
<dbReference type="Pfam" id="PF17939">
    <property type="entry name" value="TetR_C_30"/>
    <property type="match status" value="1"/>
</dbReference>
<evidence type="ECO:0000256" key="2">
    <source>
        <dbReference type="ARBA" id="ARBA00023125"/>
    </source>
</evidence>
<keyword evidence="1" id="KW-0805">Transcription regulation</keyword>
<proteinExistence type="predicted"/>
<dbReference type="InterPro" id="IPR009057">
    <property type="entry name" value="Homeodomain-like_sf"/>
</dbReference>
<evidence type="ECO:0000256" key="4">
    <source>
        <dbReference type="PROSITE-ProRule" id="PRU00335"/>
    </source>
</evidence>
<keyword evidence="7" id="KW-1185">Reference proteome</keyword>
<dbReference type="SUPFAM" id="SSF46689">
    <property type="entry name" value="Homeodomain-like"/>
    <property type="match status" value="1"/>
</dbReference>
<dbReference type="PANTHER" id="PTHR30055:SF234">
    <property type="entry name" value="HTH-TYPE TRANSCRIPTIONAL REGULATOR BETI"/>
    <property type="match status" value="1"/>
</dbReference>
<dbReference type="Proteomes" id="UP001058860">
    <property type="component" value="Chromosome"/>
</dbReference>
<keyword evidence="2 4" id="KW-0238">DNA-binding</keyword>
<keyword evidence="3" id="KW-0804">Transcription</keyword>
<dbReference type="InterPro" id="IPR050109">
    <property type="entry name" value="HTH-type_TetR-like_transc_reg"/>
</dbReference>
<dbReference type="EMBL" id="CP088295">
    <property type="protein sequence ID" value="UUY01762.1"/>
    <property type="molecule type" value="Genomic_DNA"/>
</dbReference>
<dbReference type="Pfam" id="PF00440">
    <property type="entry name" value="TetR_N"/>
    <property type="match status" value="1"/>
</dbReference>
<protein>
    <submittedName>
        <fullName evidence="6">TetR/AcrR family transcriptional regulator</fullName>
    </submittedName>
</protein>
<dbReference type="PROSITE" id="PS50977">
    <property type="entry name" value="HTH_TETR_2"/>
    <property type="match status" value="1"/>
</dbReference>
<organism evidence="6 7">
    <name type="scientific">Svornostia abyssi</name>
    <dbReference type="NCBI Taxonomy" id="2898438"/>
    <lineage>
        <taxon>Bacteria</taxon>
        <taxon>Bacillati</taxon>
        <taxon>Actinomycetota</taxon>
        <taxon>Thermoleophilia</taxon>
        <taxon>Solirubrobacterales</taxon>
        <taxon>Baekduiaceae</taxon>
        <taxon>Svornostia</taxon>
    </lineage>
</organism>
<evidence type="ECO:0000259" key="5">
    <source>
        <dbReference type="PROSITE" id="PS50977"/>
    </source>
</evidence>
<gene>
    <name evidence="6" type="ORF">LRS13_13620</name>
</gene>
<evidence type="ECO:0000313" key="6">
    <source>
        <dbReference type="EMBL" id="UUY01762.1"/>
    </source>
</evidence>
<evidence type="ECO:0000256" key="3">
    <source>
        <dbReference type="ARBA" id="ARBA00023163"/>
    </source>
</evidence>
<sequence length="202" mass="22002">MSEPSTRDRLLDAAEELISERGFAGVSTRQVIERAGAANGAAVGYHFGSKDNLYVAVLDRAHAPLREAFDAALPGLEADPDASLEDVLTAYLEPLVRLRNSEHGERQARLLAIDLVERQRGGTIDGATLAPAMQRFERLVAQRLPGVPPREAAWRWDALQGLPVLYMLGLLDGRRPREQPGATVRRLVRHAAGTLMPDGVIA</sequence>
<dbReference type="SUPFAM" id="SSF48498">
    <property type="entry name" value="Tetracyclin repressor-like, C-terminal domain"/>
    <property type="match status" value="1"/>
</dbReference>
<reference evidence="7" key="1">
    <citation type="submission" date="2021-11" db="EMBL/GenBank/DDBJ databases">
        <title>Cultivation dependent microbiological survey of springs from the worlds oldest radium mine currently devoted to the extraction of radon-saturated water.</title>
        <authorList>
            <person name="Kapinusova G."/>
            <person name="Smrhova T."/>
            <person name="Strejcek M."/>
            <person name="Suman J."/>
            <person name="Jani K."/>
            <person name="Pajer P."/>
            <person name="Uhlik O."/>
        </authorList>
    </citation>
    <scope>NUCLEOTIDE SEQUENCE [LARGE SCALE GENOMIC DNA]</scope>
    <source>
        <strain evidence="7">J379</strain>
    </source>
</reference>
<feature type="DNA-binding region" description="H-T-H motif" evidence="4">
    <location>
        <begin position="28"/>
        <end position="47"/>
    </location>
</feature>
<dbReference type="InterPro" id="IPR001647">
    <property type="entry name" value="HTH_TetR"/>
</dbReference>
<name>A0ABY5PBC5_9ACTN</name>
<dbReference type="InterPro" id="IPR041586">
    <property type="entry name" value="PsrA_TetR_C"/>
</dbReference>
<evidence type="ECO:0000256" key="1">
    <source>
        <dbReference type="ARBA" id="ARBA00023015"/>
    </source>
</evidence>
<dbReference type="Gene3D" id="1.10.357.10">
    <property type="entry name" value="Tetracycline Repressor, domain 2"/>
    <property type="match status" value="1"/>
</dbReference>
<evidence type="ECO:0000313" key="7">
    <source>
        <dbReference type="Proteomes" id="UP001058860"/>
    </source>
</evidence>